<name>A0A448X915_9PLAT</name>
<keyword evidence="3" id="KW-1185">Reference proteome</keyword>
<evidence type="ECO:0000256" key="1">
    <source>
        <dbReference type="SAM" id="MobiDB-lite"/>
    </source>
</evidence>
<comment type="caution">
    <text evidence="2">The sequence shown here is derived from an EMBL/GenBank/DDBJ whole genome shotgun (WGS) entry which is preliminary data.</text>
</comment>
<dbReference type="Proteomes" id="UP000784294">
    <property type="component" value="Unassembled WGS sequence"/>
</dbReference>
<accession>A0A448X915</accession>
<proteinExistence type="predicted"/>
<feature type="region of interest" description="Disordered" evidence="1">
    <location>
        <begin position="1"/>
        <end position="24"/>
    </location>
</feature>
<evidence type="ECO:0000313" key="3">
    <source>
        <dbReference type="Proteomes" id="UP000784294"/>
    </source>
</evidence>
<evidence type="ECO:0000313" key="2">
    <source>
        <dbReference type="EMBL" id="VEL31121.1"/>
    </source>
</evidence>
<gene>
    <name evidence="2" type="ORF">PXEA_LOCUS24561</name>
</gene>
<sequence length="80" mass="8607">MPTSSRRNSLAELPTPPPVPEVTSTPVIASQSLRDTHLPNSALDQPTKIANIPPTDRIVTRLSLSPDLSKLKSTLCFSTT</sequence>
<dbReference type="EMBL" id="CAAALY010118952">
    <property type="protein sequence ID" value="VEL31121.1"/>
    <property type="molecule type" value="Genomic_DNA"/>
</dbReference>
<protein>
    <submittedName>
        <fullName evidence="2">Uncharacterized protein</fullName>
    </submittedName>
</protein>
<organism evidence="2 3">
    <name type="scientific">Protopolystoma xenopodis</name>
    <dbReference type="NCBI Taxonomy" id="117903"/>
    <lineage>
        <taxon>Eukaryota</taxon>
        <taxon>Metazoa</taxon>
        <taxon>Spiralia</taxon>
        <taxon>Lophotrochozoa</taxon>
        <taxon>Platyhelminthes</taxon>
        <taxon>Monogenea</taxon>
        <taxon>Polyopisthocotylea</taxon>
        <taxon>Polystomatidea</taxon>
        <taxon>Polystomatidae</taxon>
        <taxon>Protopolystoma</taxon>
    </lineage>
</organism>
<dbReference type="AlphaFoldDB" id="A0A448X915"/>
<reference evidence="2" key="1">
    <citation type="submission" date="2018-11" db="EMBL/GenBank/DDBJ databases">
        <authorList>
            <consortium name="Pathogen Informatics"/>
        </authorList>
    </citation>
    <scope>NUCLEOTIDE SEQUENCE</scope>
</reference>